<keyword evidence="2" id="KW-1185">Reference proteome</keyword>
<comment type="caution">
    <text evidence="1">The sequence shown here is derived from an EMBL/GenBank/DDBJ whole genome shotgun (WGS) entry which is preliminary data.</text>
</comment>
<accession>A0AAD5NUF2</accession>
<dbReference type="EMBL" id="JAJSOW010000101">
    <property type="protein sequence ID" value="KAI9180802.1"/>
    <property type="molecule type" value="Genomic_DNA"/>
</dbReference>
<reference evidence="1" key="2">
    <citation type="submission" date="2023-02" db="EMBL/GenBank/DDBJ databases">
        <authorList>
            <person name="Swenson N.G."/>
            <person name="Wegrzyn J.L."/>
            <person name="Mcevoy S.L."/>
        </authorList>
    </citation>
    <scope>NUCLEOTIDE SEQUENCE</scope>
    <source>
        <strain evidence="1">91603</strain>
        <tissue evidence="1">Leaf</tissue>
    </source>
</reference>
<evidence type="ECO:0000313" key="1">
    <source>
        <dbReference type="EMBL" id="KAI9180802.1"/>
    </source>
</evidence>
<protein>
    <submittedName>
        <fullName evidence="1">Uncharacterized protein</fullName>
    </submittedName>
</protein>
<gene>
    <name evidence="1" type="ORF">LWI28_008287</name>
</gene>
<name>A0AAD5NUF2_ACENE</name>
<reference evidence="1" key="1">
    <citation type="journal article" date="2022" name="Plant J.">
        <title>Strategies of tolerance reflected in two North American maple genomes.</title>
        <authorList>
            <person name="McEvoy S.L."/>
            <person name="Sezen U.U."/>
            <person name="Trouern-Trend A."/>
            <person name="McMahon S.M."/>
            <person name="Schaberg P.G."/>
            <person name="Yang J."/>
            <person name="Wegrzyn J.L."/>
            <person name="Swenson N.G."/>
        </authorList>
    </citation>
    <scope>NUCLEOTIDE SEQUENCE</scope>
    <source>
        <strain evidence="1">91603</strain>
    </source>
</reference>
<dbReference type="AlphaFoldDB" id="A0AAD5NUF2"/>
<organism evidence="1 2">
    <name type="scientific">Acer negundo</name>
    <name type="common">Box elder</name>
    <dbReference type="NCBI Taxonomy" id="4023"/>
    <lineage>
        <taxon>Eukaryota</taxon>
        <taxon>Viridiplantae</taxon>
        <taxon>Streptophyta</taxon>
        <taxon>Embryophyta</taxon>
        <taxon>Tracheophyta</taxon>
        <taxon>Spermatophyta</taxon>
        <taxon>Magnoliopsida</taxon>
        <taxon>eudicotyledons</taxon>
        <taxon>Gunneridae</taxon>
        <taxon>Pentapetalae</taxon>
        <taxon>rosids</taxon>
        <taxon>malvids</taxon>
        <taxon>Sapindales</taxon>
        <taxon>Sapindaceae</taxon>
        <taxon>Hippocastanoideae</taxon>
        <taxon>Acereae</taxon>
        <taxon>Acer</taxon>
    </lineage>
</organism>
<sequence length="362" mass="41739">MRQREILVSFRTPQHPSLGTNHWGGASPLLARDIPKESLEQRYLRLNSIRSRDEIFPADEEDDFNYQLSHKTHHAPKVVHNEQSAPRTPGHRRRLGFLSKLTAARKEKAVLGSKKSWFPRWDPKHRWPQVEVCRLWKLKHRAPLVLTWEDGYYDNCEQRYSLETLENLPAGGRYSHDPLELPPRRAHQPSDFDEELEGHRYDLAGVLSEKMGLYAWWHLVSNSAQGKSGNSGTRDSVSMHSKLVRKCMVNELKETPCFRWLANLINYLCSSWTTFKASKPHFSHSCPSRRRSSILHAGAVFRLPSSVFHALRSSENLLISTSKCLRINGLMDFFLLGLLTTNSHKALIAGIDEQRHACYFKP</sequence>
<evidence type="ECO:0000313" key="2">
    <source>
        <dbReference type="Proteomes" id="UP001064489"/>
    </source>
</evidence>
<proteinExistence type="predicted"/>
<dbReference type="Proteomes" id="UP001064489">
    <property type="component" value="Chromosome 4"/>
</dbReference>